<sequence>MVDLLTEIQMCTDNLVRLMYESLGNIQKDQSIEEEPLTNEDIETMASTLVNQSKKIDSLIDSLQPLLSKTEIQQLNELQELQNKNDNLTLILEKRVETAEYWLNVVQSALKEISISQVGI</sequence>
<evidence type="ECO:0000256" key="1">
    <source>
        <dbReference type="ARBA" id="ARBA00004123"/>
    </source>
</evidence>
<evidence type="ECO:0000256" key="6">
    <source>
        <dbReference type="RuleBase" id="RU366036"/>
    </source>
</evidence>
<dbReference type="InterPro" id="IPR037212">
    <property type="entry name" value="Med7/Med21-like"/>
</dbReference>
<comment type="subunit">
    <text evidence="6">Component of the Mediator complex.</text>
</comment>
<gene>
    <name evidence="7" type="ORF">M0811_10492</name>
</gene>
<dbReference type="GO" id="GO:0006357">
    <property type="term" value="P:regulation of transcription by RNA polymerase II"/>
    <property type="evidence" value="ECO:0007669"/>
    <property type="project" value="TreeGrafter"/>
</dbReference>
<keyword evidence="5 6" id="KW-0539">Nucleus</keyword>
<evidence type="ECO:0000256" key="5">
    <source>
        <dbReference type="ARBA" id="ARBA00023242"/>
    </source>
</evidence>
<keyword evidence="3 6" id="KW-0010">Activator</keyword>
<accession>A0A9Q0LG49</accession>
<evidence type="ECO:0000256" key="2">
    <source>
        <dbReference type="ARBA" id="ARBA00023015"/>
    </source>
</evidence>
<reference evidence="7" key="1">
    <citation type="submission" date="2022-10" db="EMBL/GenBank/DDBJ databases">
        <title>Novel sulphate-reducing endosymbionts in the free-living metamonad Anaeramoeba.</title>
        <authorList>
            <person name="Jerlstrom-Hultqvist J."/>
            <person name="Cepicka I."/>
            <person name="Gallot-Lavallee L."/>
            <person name="Salas-Leiva D."/>
            <person name="Curtis B.A."/>
            <person name="Zahonova K."/>
            <person name="Pipaliya S."/>
            <person name="Dacks J."/>
            <person name="Roger A.J."/>
        </authorList>
    </citation>
    <scope>NUCLEOTIDE SEQUENCE</scope>
    <source>
        <strain evidence="7">BMAN</strain>
    </source>
</reference>
<dbReference type="GO" id="GO:0016592">
    <property type="term" value="C:mediator complex"/>
    <property type="evidence" value="ECO:0007669"/>
    <property type="project" value="UniProtKB-UniRule"/>
</dbReference>
<comment type="subcellular location">
    <subcellularLocation>
        <location evidence="1 6">Nucleus</location>
    </subcellularLocation>
</comment>
<comment type="caution">
    <text evidence="7">The sequence shown here is derived from an EMBL/GenBank/DDBJ whole genome shotgun (WGS) entry which is preliminary data.</text>
</comment>
<dbReference type="Proteomes" id="UP001149090">
    <property type="component" value="Unassembled WGS sequence"/>
</dbReference>
<dbReference type="EMBL" id="JAPDFW010000090">
    <property type="protein sequence ID" value="KAJ5071220.1"/>
    <property type="molecule type" value="Genomic_DNA"/>
</dbReference>
<dbReference type="AlphaFoldDB" id="A0A9Q0LG49"/>
<dbReference type="InterPro" id="IPR021384">
    <property type="entry name" value="Mediator_Med21"/>
</dbReference>
<dbReference type="SUPFAM" id="SSF140718">
    <property type="entry name" value="Mediator hinge subcomplex-like"/>
    <property type="match status" value="1"/>
</dbReference>
<keyword evidence="2 6" id="KW-0805">Transcription regulation</keyword>
<name>A0A9Q0LG49_ANAIG</name>
<evidence type="ECO:0000256" key="4">
    <source>
        <dbReference type="ARBA" id="ARBA00023163"/>
    </source>
</evidence>
<dbReference type="PANTHER" id="PTHR13381">
    <property type="entry name" value="RNA POLYMERASE II HOLOENZYME COMPONENT SRB7"/>
    <property type="match status" value="1"/>
</dbReference>
<keyword evidence="8" id="KW-1185">Reference proteome</keyword>
<proteinExistence type="inferred from homology"/>
<evidence type="ECO:0000256" key="3">
    <source>
        <dbReference type="ARBA" id="ARBA00023159"/>
    </source>
</evidence>
<dbReference type="GO" id="GO:0003712">
    <property type="term" value="F:transcription coregulator activity"/>
    <property type="evidence" value="ECO:0007669"/>
    <property type="project" value="TreeGrafter"/>
</dbReference>
<organism evidence="7 8">
    <name type="scientific">Anaeramoeba ignava</name>
    <name type="common">Anaerobic marine amoeba</name>
    <dbReference type="NCBI Taxonomy" id="1746090"/>
    <lineage>
        <taxon>Eukaryota</taxon>
        <taxon>Metamonada</taxon>
        <taxon>Anaeramoebidae</taxon>
        <taxon>Anaeramoeba</taxon>
    </lineage>
</organism>
<evidence type="ECO:0000313" key="8">
    <source>
        <dbReference type="Proteomes" id="UP001149090"/>
    </source>
</evidence>
<comment type="similarity">
    <text evidence="6">Belongs to the Mediator complex subunit 21 family.</text>
</comment>
<dbReference type="PANTHER" id="PTHR13381:SF0">
    <property type="entry name" value="MEDIATOR OF RNA POLYMERASE II TRANSCRIPTION SUBUNIT 21"/>
    <property type="match status" value="1"/>
</dbReference>
<protein>
    <recommendedName>
        <fullName evidence="6">Mediator of RNA polymerase II transcription subunit 21</fullName>
    </recommendedName>
</protein>
<evidence type="ECO:0000313" key="7">
    <source>
        <dbReference type="EMBL" id="KAJ5071220.1"/>
    </source>
</evidence>
<comment type="function">
    <text evidence="6">Component of the Mediator complex, a coactivator involved in the regulated transcription of nearly all RNA polymerase II-dependent genes. Mediator functions as a bridge to convey information from gene-specific regulatory proteins to the basal RNA polymerase II transcription machinery. Mediator is recruited to promoters by direct interactions with regulatory proteins and serves as a scaffold for the assembly of a functional preinitiation complex with RNA polymerase II and the general transcription factors.</text>
</comment>
<keyword evidence="4 6" id="KW-0804">Transcription</keyword>
<dbReference type="Gene3D" id="6.10.280.10">
    <property type="entry name" value="Mediator complex, subunit Med21"/>
    <property type="match status" value="1"/>
</dbReference>